<protein>
    <recommendedName>
        <fullName evidence="1">T6SS Phospholipase effector Tle1-like catalytic domain-containing protein</fullName>
    </recommendedName>
</protein>
<organism evidence="2">
    <name type="scientific">Xanthomonas oryzae pv. oryzae</name>
    <dbReference type="NCBI Taxonomy" id="64187"/>
    <lineage>
        <taxon>Bacteria</taxon>
        <taxon>Pseudomonadati</taxon>
        <taxon>Pseudomonadota</taxon>
        <taxon>Gammaproteobacteria</taxon>
        <taxon>Lysobacterales</taxon>
        <taxon>Lysobacteraceae</taxon>
        <taxon>Xanthomonas</taxon>
    </lineage>
</organism>
<sequence length="470" mass="52593">MNDDVNVIAPRVRAVENMVARSREKTNSKQGGPACVNCHVKMWLSFFFDGTGNHRDNDFPRNHSNVAALFDAHIDDRGNAIASLYYQGIGTPFEFKDRYERTPTMTRDGNVIWTDTNGYKEDESSWNKGFGGGLENRLEKALFDFQAIVELQQSKTRVDEINIAIFGFSRGSTEARAFANWLSNHSKIKISGNTLTYAGIPLNFKFLGIFDTVESVGGAGVNKRPKLVKISLPSYIQKCLHIVAAHELRAAFPLTHLGTNRYAQAVYPGAHADVGGGYADKEQGRNNKLARLALLQMLDHARGAGLKMLSLKEMQNSKLWKSFYGPSYDVPAAHHSALKNYMNNVKKTSGPINEVMTSHMELYWGWIDSGLAMQDLEQKRAALPDGYRNPNDKSLRVMEHLLQSDGRTRAARSGIPDPSSKQTVAPEVEYFFENYVHDAYEHFSLSGGTLMTDMTFADYYKIRTILAPQA</sequence>
<dbReference type="PANTHER" id="PTHR33840">
    <property type="match status" value="1"/>
</dbReference>
<reference evidence="2" key="1">
    <citation type="submission" date="2015-01" db="EMBL/GenBank/DDBJ databases">
        <title>Population genomics of rice bacterial leaf blight strains from India.</title>
        <authorList>
            <person name="Midha S."/>
            <person name="Anil M.G."/>
            <person name="Mishra D."/>
            <person name="Brahma K."/>
            <person name="Laha G.S."/>
            <person name="Sundaram R.M."/>
            <person name="Sonti R.V."/>
            <person name="Patil P.B."/>
        </authorList>
    </citation>
    <scope>NUCLEOTIDE SEQUENCE</scope>
    <source>
        <strain evidence="2">BXO512</strain>
    </source>
</reference>
<accession>A0A854CIS6</accession>
<comment type="caution">
    <text evidence="2">The sequence shown here is derived from an EMBL/GenBank/DDBJ whole genome shotgun (WGS) entry which is preliminary data.</text>
</comment>
<dbReference type="AlphaFoldDB" id="A0A854CIS6"/>
<dbReference type="InterPro" id="IPR018712">
    <property type="entry name" value="Tle1-like_cat"/>
</dbReference>
<feature type="domain" description="T6SS Phospholipase effector Tle1-like catalytic" evidence="1">
    <location>
        <begin position="203"/>
        <end position="299"/>
    </location>
</feature>
<evidence type="ECO:0000259" key="1">
    <source>
        <dbReference type="Pfam" id="PF09994"/>
    </source>
</evidence>
<dbReference type="Pfam" id="PF09994">
    <property type="entry name" value="T6SS_Tle1-like_cat"/>
    <property type="match status" value="2"/>
</dbReference>
<dbReference type="RefSeq" id="WP_044757488.1">
    <property type="nucleotide sequence ID" value="NZ_CP013675.1"/>
</dbReference>
<dbReference type="PANTHER" id="PTHR33840:SF1">
    <property type="entry name" value="TLE1 PHOSPHOLIPASE DOMAIN-CONTAINING PROTEIN"/>
    <property type="match status" value="1"/>
</dbReference>
<dbReference type="EMBL" id="JXEA01000231">
    <property type="protein sequence ID" value="OLG88133.1"/>
    <property type="molecule type" value="Genomic_DNA"/>
</dbReference>
<gene>
    <name evidence="2" type="ORF">BXO512_16405</name>
</gene>
<feature type="domain" description="T6SS Phospholipase effector Tle1-like catalytic" evidence="1">
    <location>
        <begin position="47"/>
        <end position="185"/>
    </location>
</feature>
<proteinExistence type="predicted"/>
<evidence type="ECO:0000313" key="2">
    <source>
        <dbReference type="EMBL" id="OLG88133.1"/>
    </source>
</evidence>
<name>A0A854CIS6_XANOO</name>